<keyword evidence="3" id="KW-0378">Hydrolase</keyword>
<protein>
    <submittedName>
        <fullName evidence="5">Acetylornithine deacetylase/succinyl-diaminopimelate desuccinylase-like protein</fullName>
    </submittedName>
</protein>
<dbReference type="AlphaFoldDB" id="A0A543KH63"/>
<dbReference type="InterPro" id="IPR011650">
    <property type="entry name" value="Peptidase_M20_dimer"/>
</dbReference>
<dbReference type="SUPFAM" id="SSF53187">
    <property type="entry name" value="Zn-dependent exopeptidases"/>
    <property type="match status" value="1"/>
</dbReference>
<name>A0A543KH63_9RHOB</name>
<dbReference type="GO" id="GO:0006508">
    <property type="term" value="P:proteolysis"/>
    <property type="evidence" value="ECO:0007669"/>
    <property type="project" value="UniProtKB-KW"/>
</dbReference>
<dbReference type="InterPro" id="IPR051458">
    <property type="entry name" value="Cyt/Met_Dipeptidase"/>
</dbReference>
<reference evidence="5 6" key="1">
    <citation type="submission" date="2019-06" db="EMBL/GenBank/DDBJ databases">
        <title>Genomic Encyclopedia of Archaeal and Bacterial Type Strains, Phase II (KMG-II): from individual species to whole genera.</title>
        <authorList>
            <person name="Goeker M."/>
        </authorList>
    </citation>
    <scope>NUCLEOTIDE SEQUENCE [LARGE SCALE GENOMIC DNA]</scope>
    <source>
        <strain evidence="5 6">DSM 18423</strain>
    </source>
</reference>
<evidence type="ECO:0000313" key="5">
    <source>
        <dbReference type="EMBL" id="TQM94418.1"/>
    </source>
</evidence>
<dbReference type="Pfam" id="PF07687">
    <property type="entry name" value="M20_dimer"/>
    <property type="match status" value="1"/>
</dbReference>
<dbReference type="PANTHER" id="PTHR43270">
    <property type="entry name" value="BETA-ALA-HIS DIPEPTIDASE"/>
    <property type="match status" value="1"/>
</dbReference>
<dbReference type="Gene3D" id="3.30.70.360">
    <property type="match status" value="1"/>
</dbReference>
<keyword evidence="2" id="KW-0479">Metal-binding</keyword>
<evidence type="ECO:0000259" key="4">
    <source>
        <dbReference type="Pfam" id="PF07687"/>
    </source>
</evidence>
<organism evidence="5 6">
    <name type="scientific">Roseinatronobacter monicus</name>
    <dbReference type="NCBI Taxonomy" id="393481"/>
    <lineage>
        <taxon>Bacteria</taxon>
        <taxon>Pseudomonadati</taxon>
        <taxon>Pseudomonadota</taxon>
        <taxon>Alphaproteobacteria</taxon>
        <taxon>Rhodobacterales</taxon>
        <taxon>Paracoccaceae</taxon>
        <taxon>Roseinatronobacter</taxon>
    </lineage>
</organism>
<feature type="domain" description="Peptidase M20 dimerisation" evidence="4">
    <location>
        <begin position="203"/>
        <end position="353"/>
    </location>
</feature>
<proteinExistence type="predicted"/>
<dbReference type="OrthoDB" id="9761532at2"/>
<evidence type="ECO:0000256" key="3">
    <source>
        <dbReference type="ARBA" id="ARBA00022801"/>
    </source>
</evidence>
<dbReference type="InterPro" id="IPR002933">
    <property type="entry name" value="Peptidase_M20"/>
</dbReference>
<comment type="caution">
    <text evidence="5">The sequence shown here is derived from an EMBL/GenBank/DDBJ whole genome shotgun (WGS) entry which is preliminary data.</text>
</comment>
<dbReference type="GO" id="GO:0008233">
    <property type="term" value="F:peptidase activity"/>
    <property type="evidence" value="ECO:0007669"/>
    <property type="project" value="UniProtKB-KW"/>
</dbReference>
<keyword evidence="1" id="KW-0645">Protease</keyword>
<dbReference type="NCBIfam" id="NF005478">
    <property type="entry name" value="PRK07079.1"/>
    <property type="match status" value="1"/>
</dbReference>
<evidence type="ECO:0000313" key="6">
    <source>
        <dbReference type="Proteomes" id="UP000320582"/>
    </source>
</evidence>
<accession>A0A543KH63</accession>
<dbReference type="Pfam" id="PF01546">
    <property type="entry name" value="Peptidase_M20"/>
    <property type="match status" value="1"/>
</dbReference>
<dbReference type="Proteomes" id="UP000320582">
    <property type="component" value="Unassembled WGS sequence"/>
</dbReference>
<dbReference type="Gene3D" id="3.40.630.10">
    <property type="entry name" value="Zn peptidases"/>
    <property type="match status" value="1"/>
</dbReference>
<dbReference type="EMBL" id="VFPT01000001">
    <property type="protein sequence ID" value="TQM94418.1"/>
    <property type="molecule type" value="Genomic_DNA"/>
</dbReference>
<dbReference type="RefSeq" id="WP_142083064.1">
    <property type="nucleotide sequence ID" value="NZ_VFPT01000001.1"/>
</dbReference>
<evidence type="ECO:0000256" key="2">
    <source>
        <dbReference type="ARBA" id="ARBA00022723"/>
    </source>
</evidence>
<gene>
    <name evidence="5" type="ORF">BD293_3096</name>
</gene>
<dbReference type="PANTHER" id="PTHR43270:SF12">
    <property type="entry name" value="SUCCINYL-DIAMINOPIMELATE DESUCCINYLASE"/>
    <property type="match status" value="1"/>
</dbReference>
<dbReference type="GO" id="GO:0046872">
    <property type="term" value="F:metal ion binding"/>
    <property type="evidence" value="ECO:0007669"/>
    <property type="project" value="UniProtKB-KW"/>
</dbReference>
<sequence>MDRQQAVEHAVSDFDSGRFLDDLARLIAVPTESQNPERGAELRTYLDQHMRPMLEAMGYTVTLHDNPLGVPYPLLTAERHEGENLPTVLTYGHGDVIMGHEGRWADDRDPWTLHRVEDRVYGRGVADNKGQHFINIRALGHVMAARGGKLGFNSKILIETGEETGSPGLAEFCAAQKVRLAADVLIASDGPRIDPARPTIFLGTRGAVNFSLTVDLREGAHHSGNWGGLLANPAVILAQALACITDARGAILVPEWRPDSLTAEVRAALADITLPDHPDLPQIDRNWGEPDLRPEERVFGWNSFEVLALHAGTPERPVNAIPGAAVGHCQLRYVVGTDPDDILPALRRHLDRNGFEQVQLDATRETIFHATRAPLNSPWVKLAAASLLATTGKPPALMPNLGGSLPNECFAHTLGVPTVWVPHSYGGCNQHAPDEHALLPLMREAVQIMTGLFWDVGDQGGALTK</sequence>
<evidence type="ECO:0000256" key="1">
    <source>
        <dbReference type="ARBA" id="ARBA00022670"/>
    </source>
</evidence>
<keyword evidence="6" id="KW-1185">Reference proteome</keyword>